<evidence type="ECO:0000256" key="1">
    <source>
        <dbReference type="ARBA" id="ARBA00001974"/>
    </source>
</evidence>
<dbReference type="EMBL" id="JBHRWW010000001">
    <property type="protein sequence ID" value="MFC3687004.1"/>
    <property type="molecule type" value="Genomic_DNA"/>
</dbReference>
<name>A0ABV7WC86_9MICO</name>
<dbReference type="RefSeq" id="WP_340292004.1">
    <property type="nucleotide sequence ID" value="NZ_JBBEOI010000056.1"/>
</dbReference>
<dbReference type="Pfam" id="PF03441">
    <property type="entry name" value="FAD_binding_7"/>
    <property type="match status" value="1"/>
</dbReference>
<proteinExistence type="inferred from homology"/>
<dbReference type="PROSITE" id="PS51645">
    <property type="entry name" value="PHR_CRY_ALPHA_BETA"/>
    <property type="match status" value="1"/>
</dbReference>
<dbReference type="Gene3D" id="3.40.50.620">
    <property type="entry name" value="HUPs"/>
    <property type="match status" value="1"/>
</dbReference>
<evidence type="ECO:0000313" key="7">
    <source>
        <dbReference type="EMBL" id="MFC3687004.1"/>
    </source>
</evidence>
<evidence type="ECO:0000259" key="6">
    <source>
        <dbReference type="PROSITE" id="PS51645"/>
    </source>
</evidence>
<sequence>MPADRVPAAPGGDGAAVLWFRRDLRLADHPALLAASGSDGHEPPGSRGVVPLFVVDPSLWGPSGDPRRAWLLRSLHALDDALGGGLVVREGDPVQVVPEVAREAGADEVHVSADYGPYGRRRDSAVAVAMEQAGGRMVATGSPYAVAPGTVRNGSGEAYKVFSPFSRAWQRQGWATPAAPVDGSAGQVAWQRVPGREWPEEPDLGGTVLPEAGEAAAQQTWHRFLEEKVHGYGPARNLPATAGTSTMSAHLKYGEVHPRTLLADLAALLQDGSLGQEQRESVETYRTELAWREFYADVLWHRPDSAREYLRPQLASMRHDDVRRGTGAERLLAWQEGRTGYPMVDAGMRQLHAEAWVHNRVRMIVASFLVKDLHVEWQHGARYFMQMLRDGDLASNNHGWQWVAGSGTDAAPYFRVFNPVTQGQKFDPDGEYVRRYVPELAHLAGGKAHTPWEVADGYAHGYPERVVDHAAERTEALARLAEVTG</sequence>
<dbReference type="Gene3D" id="1.25.40.80">
    <property type="match status" value="1"/>
</dbReference>
<dbReference type="GO" id="GO:0003904">
    <property type="term" value="F:deoxyribodipyrimidine photo-lyase activity"/>
    <property type="evidence" value="ECO:0007669"/>
    <property type="project" value="UniProtKB-EC"/>
</dbReference>
<reference evidence="8" key="1">
    <citation type="journal article" date="2019" name="Int. J. Syst. Evol. Microbiol.">
        <title>The Global Catalogue of Microorganisms (GCM) 10K type strain sequencing project: providing services to taxonomists for standard genome sequencing and annotation.</title>
        <authorList>
            <consortium name="The Broad Institute Genomics Platform"/>
            <consortium name="The Broad Institute Genome Sequencing Center for Infectious Disease"/>
            <person name="Wu L."/>
            <person name="Ma J."/>
        </authorList>
    </citation>
    <scope>NUCLEOTIDE SEQUENCE [LARGE SCALE GENOMIC DNA]</scope>
    <source>
        <strain evidence="8">NCAIM B.02333</strain>
    </source>
</reference>
<comment type="cofactor">
    <cofactor evidence="1">
        <name>FAD</name>
        <dbReference type="ChEBI" id="CHEBI:57692"/>
    </cofactor>
</comment>
<dbReference type="PROSITE" id="PS00394">
    <property type="entry name" value="DNA_PHOTOLYASES_1_1"/>
    <property type="match status" value="1"/>
</dbReference>
<dbReference type="PANTHER" id="PTHR11455:SF9">
    <property type="entry name" value="CRYPTOCHROME CIRCADIAN CLOCK 5 ISOFORM X1"/>
    <property type="match status" value="1"/>
</dbReference>
<gene>
    <name evidence="7" type="ORF">ACFOLH_01465</name>
</gene>
<evidence type="ECO:0000256" key="5">
    <source>
        <dbReference type="RuleBase" id="RU004182"/>
    </source>
</evidence>
<dbReference type="InterPro" id="IPR002081">
    <property type="entry name" value="Cryptochrome/DNA_photolyase_1"/>
</dbReference>
<dbReference type="SUPFAM" id="SSF52425">
    <property type="entry name" value="Cryptochrome/photolyase, N-terminal domain"/>
    <property type="match status" value="1"/>
</dbReference>
<accession>A0ABV7WC86</accession>
<dbReference type="InterPro" id="IPR005101">
    <property type="entry name" value="Cryptochr/Photolyase_FAD-bd"/>
</dbReference>
<dbReference type="InterPro" id="IPR006050">
    <property type="entry name" value="DNA_photolyase_N"/>
</dbReference>
<evidence type="ECO:0000313" key="8">
    <source>
        <dbReference type="Proteomes" id="UP001595685"/>
    </source>
</evidence>
<dbReference type="InterPro" id="IPR036155">
    <property type="entry name" value="Crypto/Photolyase_N_sf"/>
</dbReference>
<evidence type="ECO:0000256" key="2">
    <source>
        <dbReference type="ARBA" id="ARBA00022630"/>
    </source>
</evidence>
<dbReference type="InterPro" id="IPR014729">
    <property type="entry name" value="Rossmann-like_a/b/a_fold"/>
</dbReference>
<dbReference type="InterPro" id="IPR036134">
    <property type="entry name" value="Crypto/Photolyase_FAD-like_sf"/>
</dbReference>
<dbReference type="EC" id="4.1.99.3" evidence="7"/>
<dbReference type="PANTHER" id="PTHR11455">
    <property type="entry name" value="CRYPTOCHROME"/>
    <property type="match status" value="1"/>
</dbReference>
<dbReference type="InterPro" id="IPR018394">
    <property type="entry name" value="DNA_photolyase_1_CS_C"/>
</dbReference>
<dbReference type="SUPFAM" id="SSF48173">
    <property type="entry name" value="Cryptochrome/photolyase FAD-binding domain"/>
    <property type="match status" value="1"/>
</dbReference>
<evidence type="ECO:0000256" key="4">
    <source>
        <dbReference type="ARBA" id="ARBA00022991"/>
    </source>
</evidence>
<feature type="domain" description="Photolyase/cryptochrome alpha/beta" evidence="6">
    <location>
        <begin position="14"/>
        <end position="145"/>
    </location>
</feature>
<dbReference type="PROSITE" id="PS00691">
    <property type="entry name" value="DNA_PHOTOLYASES_1_2"/>
    <property type="match status" value="1"/>
</dbReference>
<keyword evidence="3 5" id="KW-0274">FAD</keyword>
<keyword evidence="2 5" id="KW-0285">Flavoprotein</keyword>
<comment type="similarity">
    <text evidence="5">Belongs to the DNA photolyase family.</text>
</comment>
<keyword evidence="8" id="KW-1185">Reference proteome</keyword>
<keyword evidence="7" id="KW-0456">Lyase</keyword>
<dbReference type="PRINTS" id="PR00147">
    <property type="entry name" value="DNAPHOTLYASE"/>
</dbReference>
<keyword evidence="4 5" id="KW-0157">Chromophore</keyword>
<organism evidence="7 8">
    <name type="scientific">Aquipuribacter hungaricus</name>
    <dbReference type="NCBI Taxonomy" id="545624"/>
    <lineage>
        <taxon>Bacteria</taxon>
        <taxon>Bacillati</taxon>
        <taxon>Actinomycetota</taxon>
        <taxon>Actinomycetes</taxon>
        <taxon>Micrococcales</taxon>
        <taxon>Intrasporangiaceae</taxon>
        <taxon>Aquipuribacter</taxon>
    </lineage>
</organism>
<comment type="caution">
    <text evidence="7">The sequence shown here is derived from an EMBL/GenBank/DDBJ whole genome shotgun (WGS) entry which is preliminary data.</text>
</comment>
<dbReference type="Gene3D" id="1.10.579.10">
    <property type="entry name" value="DNA Cyclobutane Dipyrimidine Photolyase, subunit A, domain 3"/>
    <property type="match status" value="1"/>
</dbReference>
<dbReference type="Pfam" id="PF00875">
    <property type="entry name" value="DNA_photolyase"/>
    <property type="match status" value="1"/>
</dbReference>
<evidence type="ECO:0000256" key="3">
    <source>
        <dbReference type="ARBA" id="ARBA00022827"/>
    </source>
</evidence>
<protein>
    <submittedName>
        <fullName evidence="7">Cryptochrome/photolyase family protein</fullName>
        <ecNumber evidence="7">4.1.99.3</ecNumber>
    </submittedName>
</protein>
<dbReference type="Proteomes" id="UP001595685">
    <property type="component" value="Unassembled WGS sequence"/>
</dbReference>